<evidence type="ECO:0000313" key="3">
    <source>
        <dbReference type="Proteomes" id="UP000325315"/>
    </source>
</evidence>
<evidence type="ECO:0000313" key="2">
    <source>
        <dbReference type="EMBL" id="KAA3467747.1"/>
    </source>
</evidence>
<dbReference type="EMBL" id="SMMG02000007">
    <property type="protein sequence ID" value="KAA3467747.1"/>
    <property type="molecule type" value="Genomic_DNA"/>
</dbReference>
<organism evidence="2 3">
    <name type="scientific">Gossypium australe</name>
    <dbReference type="NCBI Taxonomy" id="47621"/>
    <lineage>
        <taxon>Eukaryota</taxon>
        <taxon>Viridiplantae</taxon>
        <taxon>Streptophyta</taxon>
        <taxon>Embryophyta</taxon>
        <taxon>Tracheophyta</taxon>
        <taxon>Spermatophyta</taxon>
        <taxon>Magnoliopsida</taxon>
        <taxon>eudicotyledons</taxon>
        <taxon>Gunneridae</taxon>
        <taxon>Pentapetalae</taxon>
        <taxon>rosids</taxon>
        <taxon>malvids</taxon>
        <taxon>Malvales</taxon>
        <taxon>Malvaceae</taxon>
        <taxon>Malvoideae</taxon>
        <taxon>Gossypium</taxon>
    </lineage>
</organism>
<sequence>MEGPSAQIYPWRPKRADPMGAGSGQVGLHPHLAPIATEKTGTYDGKNRRTDVWDDVAVAACGNCSWGRAALEVSRNP</sequence>
<accession>A0A5B6VFG9</accession>
<reference evidence="2" key="1">
    <citation type="submission" date="2019-08" db="EMBL/GenBank/DDBJ databases">
        <authorList>
            <person name="Liu F."/>
        </authorList>
    </citation>
    <scope>NUCLEOTIDE SEQUENCE [LARGE SCALE GENOMIC DNA]</scope>
    <source>
        <strain evidence="2">PA1801</strain>
        <tissue evidence="2">Leaf</tissue>
    </source>
</reference>
<evidence type="ECO:0000256" key="1">
    <source>
        <dbReference type="SAM" id="MobiDB-lite"/>
    </source>
</evidence>
<name>A0A5B6VFG9_9ROSI</name>
<dbReference type="Proteomes" id="UP000325315">
    <property type="component" value="Unassembled WGS sequence"/>
</dbReference>
<comment type="caution">
    <text evidence="2">The sequence shown here is derived from an EMBL/GenBank/DDBJ whole genome shotgun (WGS) entry which is preliminary data.</text>
</comment>
<keyword evidence="3" id="KW-1185">Reference proteome</keyword>
<feature type="region of interest" description="Disordered" evidence="1">
    <location>
        <begin position="1"/>
        <end position="29"/>
    </location>
</feature>
<dbReference type="AlphaFoldDB" id="A0A5B6VFG9"/>
<proteinExistence type="predicted"/>
<protein>
    <submittedName>
        <fullName evidence="2">Uncharacterized protein</fullName>
    </submittedName>
</protein>
<gene>
    <name evidence="2" type="ORF">EPI10_002734</name>
</gene>